<reference evidence="5 6" key="1">
    <citation type="submission" date="2023-09" db="EMBL/GenBank/DDBJ databases">
        <authorList>
            <person name="Rey-Velasco X."/>
        </authorList>
    </citation>
    <scope>NUCLEOTIDE SEQUENCE [LARGE SCALE GENOMIC DNA]</scope>
    <source>
        <strain evidence="5 6">W242</strain>
    </source>
</reference>
<dbReference type="SMART" id="SM00935">
    <property type="entry name" value="OmpH"/>
    <property type="match status" value="1"/>
</dbReference>
<feature type="chain" id="PRO_5046904554" evidence="4">
    <location>
        <begin position="18"/>
        <end position="172"/>
    </location>
</feature>
<keyword evidence="3" id="KW-0175">Coiled coil</keyword>
<dbReference type="Pfam" id="PF03938">
    <property type="entry name" value="OmpH"/>
    <property type="match status" value="1"/>
</dbReference>
<feature type="coiled-coil region" evidence="3">
    <location>
        <begin position="58"/>
        <end position="100"/>
    </location>
</feature>
<dbReference type="InterPro" id="IPR005632">
    <property type="entry name" value="Chaperone_Skp"/>
</dbReference>
<dbReference type="InterPro" id="IPR024930">
    <property type="entry name" value="Skp_dom_sf"/>
</dbReference>
<protein>
    <submittedName>
        <fullName evidence="5">OmpH family outer membrane protein</fullName>
    </submittedName>
</protein>
<keyword evidence="6" id="KW-1185">Reference proteome</keyword>
<comment type="similarity">
    <text evidence="1">Belongs to the Skp family.</text>
</comment>
<evidence type="ECO:0000313" key="5">
    <source>
        <dbReference type="EMBL" id="MDT0554701.1"/>
    </source>
</evidence>
<dbReference type="Proteomes" id="UP001254488">
    <property type="component" value="Unassembled WGS sequence"/>
</dbReference>
<dbReference type="PANTHER" id="PTHR35089:SF1">
    <property type="entry name" value="CHAPERONE PROTEIN SKP"/>
    <property type="match status" value="1"/>
</dbReference>
<gene>
    <name evidence="5" type="ORF">RM538_01695</name>
</gene>
<accession>A0ABU2Y952</accession>
<feature type="signal peptide" evidence="4">
    <location>
        <begin position="1"/>
        <end position="17"/>
    </location>
</feature>
<keyword evidence="2 4" id="KW-0732">Signal</keyword>
<dbReference type="RefSeq" id="WP_311331660.1">
    <property type="nucleotide sequence ID" value="NZ_JAVRHZ010000001.1"/>
</dbReference>
<evidence type="ECO:0000256" key="4">
    <source>
        <dbReference type="SAM" id="SignalP"/>
    </source>
</evidence>
<evidence type="ECO:0000256" key="1">
    <source>
        <dbReference type="ARBA" id="ARBA00009091"/>
    </source>
</evidence>
<dbReference type="PANTHER" id="PTHR35089">
    <property type="entry name" value="CHAPERONE PROTEIN SKP"/>
    <property type="match status" value="1"/>
</dbReference>
<comment type="caution">
    <text evidence="5">The sequence shown here is derived from an EMBL/GenBank/DDBJ whole genome shotgun (WGS) entry which is preliminary data.</text>
</comment>
<proteinExistence type="inferred from homology"/>
<evidence type="ECO:0000313" key="6">
    <source>
        <dbReference type="Proteomes" id="UP001254488"/>
    </source>
</evidence>
<evidence type="ECO:0000256" key="3">
    <source>
        <dbReference type="SAM" id="Coils"/>
    </source>
</evidence>
<dbReference type="EMBL" id="JAVRHZ010000001">
    <property type="protein sequence ID" value="MDT0554701.1"/>
    <property type="molecule type" value="Genomic_DNA"/>
</dbReference>
<organism evidence="5 6">
    <name type="scientific">Patiriisocius hiemis</name>
    <dbReference type="NCBI Taxonomy" id="3075604"/>
    <lineage>
        <taxon>Bacteria</taxon>
        <taxon>Pseudomonadati</taxon>
        <taxon>Bacteroidota</taxon>
        <taxon>Flavobacteriia</taxon>
        <taxon>Flavobacteriales</taxon>
        <taxon>Flavobacteriaceae</taxon>
        <taxon>Patiriisocius</taxon>
    </lineage>
</organism>
<evidence type="ECO:0000256" key="2">
    <source>
        <dbReference type="ARBA" id="ARBA00022729"/>
    </source>
</evidence>
<sequence>MKIIKVLFLFVCITGFAQSKVGTINVDYILSNMPELKAVQADLDKYSKELDADLKVKVDAYQKALKDYQDSLATFTDEVKKQKQKEILAQESDINKFRQNGAQLINIKQDELLRPLYQKIGISLEKVAQAGNYTQVLQSNETIAYFDPNFDLTLAVIQDLGIVLPTSEENKN</sequence>
<dbReference type="Gene3D" id="3.30.910.20">
    <property type="entry name" value="Skp domain"/>
    <property type="match status" value="1"/>
</dbReference>
<dbReference type="SUPFAM" id="SSF111384">
    <property type="entry name" value="OmpH-like"/>
    <property type="match status" value="1"/>
</dbReference>
<name>A0ABU2Y952_9FLAO</name>